<gene>
    <name evidence="7" type="ORF">OCTVUL_1B023845</name>
</gene>
<evidence type="ECO:0000256" key="5">
    <source>
        <dbReference type="SAM" id="Phobius"/>
    </source>
</evidence>
<evidence type="ECO:0000256" key="2">
    <source>
        <dbReference type="ARBA" id="ARBA00022692"/>
    </source>
</evidence>
<evidence type="ECO:0000256" key="1">
    <source>
        <dbReference type="ARBA" id="ARBA00004141"/>
    </source>
</evidence>
<sequence length="563" mass="62686">MKLDDLLTTIGEFGPYQKKINVLVCIPAISAAIQVIIVVFIMAIPNHRCRIPNLSNDTYDIQNDFHQSLINRTIPFTVKDGVDVIDKCRIYSPSQNISYDEYNRPINASSMKCQSWVYDKSVFESTLVTEMDLVCDKQFASTHAQMSVMGGFLAGAFILGSLSDIIGRRKILLISYLLNICTSIGTTWVPEFISLTVIRFAQGIACAGIITTAFVIGIEIVGPTYRKITGILFEFFFAFGFVLLAGLAYLIRDWEYLELAVSLPSITYIIIWLYIPESPRWLQSQGERERFEDVMRKIAEGNGVEVSPKLFDSLEFRENVKSVPLWIIFTSKKLTIQSLIIFLNWFVVSMVYYGLSLNSVNLGGNIFLNFFFIGLAEFPAYFLCILIIDKVGRKPVYCTSMILGGISCVSSLVTMMYLKEYVGFTIALTTFGKFNLAASFAVIYVISGELFPTVIRNGAVGTSSCFARIGGMVAPYVAEASNVLASPYNQLVPSLCFGISAIIAGCFALILPETLNRHLPDDIAEAENQESEGSSILDKRTLSLSEQGNHVQYTELKTFDNKV</sequence>
<feature type="transmembrane region" description="Helical" evidence="5">
    <location>
        <begin position="171"/>
        <end position="190"/>
    </location>
</feature>
<feature type="transmembrane region" description="Helical" evidence="5">
    <location>
        <begin position="458"/>
        <end position="478"/>
    </location>
</feature>
<dbReference type="PANTHER" id="PTHR24064">
    <property type="entry name" value="SOLUTE CARRIER FAMILY 22 MEMBER"/>
    <property type="match status" value="1"/>
</dbReference>
<keyword evidence="8" id="KW-1185">Reference proteome</keyword>
<dbReference type="InterPro" id="IPR036259">
    <property type="entry name" value="MFS_trans_sf"/>
</dbReference>
<feature type="transmembrane region" description="Helical" evidence="5">
    <location>
        <begin position="424"/>
        <end position="446"/>
    </location>
</feature>
<name>A0AA36FGB3_OCTVU</name>
<keyword evidence="4 5" id="KW-0472">Membrane</keyword>
<accession>A0AA36FGB3</accession>
<feature type="domain" description="Major facilitator superfamily (MFS) profile" evidence="6">
    <location>
        <begin position="89"/>
        <end position="516"/>
    </location>
</feature>
<dbReference type="Gene3D" id="1.20.1250.20">
    <property type="entry name" value="MFS general substrate transporter like domains"/>
    <property type="match status" value="1"/>
</dbReference>
<feature type="transmembrane region" description="Helical" evidence="5">
    <location>
        <begin position="334"/>
        <end position="355"/>
    </location>
</feature>
<dbReference type="EMBL" id="OX597832">
    <property type="protein sequence ID" value="CAI9736537.1"/>
    <property type="molecule type" value="Genomic_DNA"/>
</dbReference>
<keyword evidence="2 5" id="KW-0812">Transmembrane</keyword>
<dbReference type="GO" id="GO:0016020">
    <property type="term" value="C:membrane"/>
    <property type="evidence" value="ECO:0007669"/>
    <property type="project" value="UniProtKB-SubCell"/>
</dbReference>
<feature type="transmembrane region" description="Helical" evidence="5">
    <location>
        <begin position="256"/>
        <end position="275"/>
    </location>
</feature>
<reference evidence="7" key="1">
    <citation type="submission" date="2023-08" db="EMBL/GenBank/DDBJ databases">
        <authorList>
            <person name="Alioto T."/>
            <person name="Alioto T."/>
            <person name="Gomez Garrido J."/>
        </authorList>
    </citation>
    <scope>NUCLEOTIDE SEQUENCE</scope>
</reference>
<feature type="transmembrane region" description="Helical" evidence="5">
    <location>
        <begin position="367"/>
        <end position="388"/>
    </location>
</feature>
<dbReference type="SUPFAM" id="SSF103473">
    <property type="entry name" value="MFS general substrate transporter"/>
    <property type="match status" value="1"/>
</dbReference>
<protein>
    <submittedName>
        <fullName evidence="7">Organic cation transporter protein-like</fullName>
    </submittedName>
</protein>
<dbReference type="CDD" id="cd17317">
    <property type="entry name" value="MFS_SLC22"/>
    <property type="match status" value="1"/>
</dbReference>
<feature type="transmembrane region" description="Helical" evidence="5">
    <location>
        <begin position="196"/>
        <end position="218"/>
    </location>
</feature>
<dbReference type="Proteomes" id="UP001162480">
    <property type="component" value="Chromosome 19"/>
</dbReference>
<proteinExistence type="predicted"/>
<dbReference type="AlphaFoldDB" id="A0AA36FGB3"/>
<dbReference type="PROSITE" id="PS50850">
    <property type="entry name" value="MFS"/>
    <property type="match status" value="1"/>
</dbReference>
<dbReference type="Pfam" id="PF00083">
    <property type="entry name" value="Sugar_tr"/>
    <property type="match status" value="1"/>
</dbReference>
<feature type="transmembrane region" description="Helical" evidence="5">
    <location>
        <begin position="395"/>
        <end position="418"/>
    </location>
</feature>
<dbReference type="GO" id="GO:0022857">
    <property type="term" value="F:transmembrane transporter activity"/>
    <property type="evidence" value="ECO:0007669"/>
    <property type="project" value="InterPro"/>
</dbReference>
<feature type="transmembrane region" description="Helical" evidence="5">
    <location>
        <begin position="20"/>
        <end position="44"/>
    </location>
</feature>
<feature type="transmembrane region" description="Helical" evidence="5">
    <location>
        <begin position="230"/>
        <end position="250"/>
    </location>
</feature>
<keyword evidence="3 5" id="KW-1133">Transmembrane helix</keyword>
<evidence type="ECO:0000256" key="4">
    <source>
        <dbReference type="ARBA" id="ARBA00023136"/>
    </source>
</evidence>
<dbReference type="InterPro" id="IPR005828">
    <property type="entry name" value="MFS_sugar_transport-like"/>
</dbReference>
<evidence type="ECO:0000313" key="8">
    <source>
        <dbReference type="Proteomes" id="UP001162480"/>
    </source>
</evidence>
<evidence type="ECO:0000313" key="7">
    <source>
        <dbReference type="EMBL" id="CAI9736537.1"/>
    </source>
</evidence>
<feature type="transmembrane region" description="Helical" evidence="5">
    <location>
        <begin position="490"/>
        <end position="511"/>
    </location>
</feature>
<comment type="subcellular location">
    <subcellularLocation>
        <location evidence="1">Membrane</location>
        <topology evidence="1">Multi-pass membrane protein</topology>
    </subcellularLocation>
</comment>
<organism evidence="7 8">
    <name type="scientific">Octopus vulgaris</name>
    <name type="common">Common octopus</name>
    <dbReference type="NCBI Taxonomy" id="6645"/>
    <lineage>
        <taxon>Eukaryota</taxon>
        <taxon>Metazoa</taxon>
        <taxon>Spiralia</taxon>
        <taxon>Lophotrochozoa</taxon>
        <taxon>Mollusca</taxon>
        <taxon>Cephalopoda</taxon>
        <taxon>Coleoidea</taxon>
        <taxon>Octopodiformes</taxon>
        <taxon>Octopoda</taxon>
        <taxon>Incirrata</taxon>
        <taxon>Octopodidae</taxon>
        <taxon>Octopus</taxon>
    </lineage>
</organism>
<dbReference type="InterPro" id="IPR020846">
    <property type="entry name" value="MFS_dom"/>
</dbReference>
<evidence type="ECO:0000259" key="6">
    <source>
        <dbReference type="PROSITE" id="PS50850"/>
    </source>
</evidence>
<evidence type="ECO:0000256" key="3">
    <source>
        <dbReference type="ARBA" id="ARBA00022989"/>
    </source>
</evidence>